<organism evidence="2 3">
    <name type="scientific">Acyrthosiphon pisum</name>
    <name type="common">Pea aphid</name>
    <dbReference type="NCBI Taxonomy" id="7029"/>
    <lineage>
        <taxon>Eukaryota</taxon>
        <taxon>Metazoa</taxon>
        <taxon>Ecdysozoa</taxon>
        <taxon>Arthropoda</taxon>
        <taxon>Hexapoda</taxon>
        <taxon>Insecta</taxon>
        <taxon>Pterygota</taxon>
        <taxon>Neoptera</taxon>
        <taxon>Paraneoptera</taxon>
        <taxon>Hemiptera</taxon>
        <taxon>Sternorrhyncha</taxon>
        <taxon>Aphidomorpha</taxon>
        <taxon>Aphidoidea</taxon>
        <taxon>Aphididae</taxon>
        <taxon>Macrosiphini</taxon>
        <taxon>Acyrthosiphon</taxon>
    </lineage>
</organism>
<dbReference type="AlphaFoldDB" id="A0A8R2NMQ5"/>
<accession>A0A8R2NMQ5</accession>
<sequence>MDFYNKHFHRLIRGVDPNGMLNVPLNVFTDGKCLEKYFKTNSDFRKLDVPWMCDQLIILLLNYDDIVAISSTLKFLQNDFQRIKYPFVLISQAFIGLILIHTNATKAYYSYCTNSTKALYKNKRAVDKMPKKKQKMESDATNESYNKEHTQSQKVQSLNQHQVSSLETNLNEIGIFLNNPRHTSNATEMKLLQTNVLNQTVFNNPILHSQKILSLNTEENIGDVNKISVLDQLQVSFIQPVEEFPVINQDVLVERPLLPKNDFEQQLMDFDIQPKNLEPQQILEQPQCTLNLQVEQIRVESLMELPQHSTNLQELQNQFKEPTEHCSPERLTNQSLKRKIPGVIPKKKFKKRLIEQNSKVLRNRLKKLQGEIFDRPLECMVLKCTNQSIDHLPIRYAMYRNRLIIPFAVLTLNMELEENKDLDAVFNNEMTLNNYTINNEKFNYSNTSNICIYNHCKNNSLPHLSLLPLVEECLTNNSLVWRDTINEINNNLEDSLREISPISKIDQTKWKTFKDKINYRVNQSLVAHKTLVGPELSHIDLPQPLMAFPSLSEVDKLLNDKTIVEQHNSTKGPPFNTANICPIPSLSIITESGLPKLLPPEKSPFFDHVDRVELNIDQENVVLNQIGPNNLQDIQNIIEQVEESHRISIDIKEIISNILKQSPKNISHLMFTDICPIHVTNRRYAITVFVELLGLHKNGILKLSQSCNSTNPSSISIKIINNNFFECPF</sequence>
<evidence type="ECO:0000313" key="2">
    <source>
        <dbReference type="EnsemblMetazoa" id="XP_029341243.1"/>
    </source>
</evidence>
<reference evidence="3" key="1">
    <citation type="submission" date="2010-06" db="EMBL/GenBank/DDBJ databases">
        <authorList>
            <person name="Jiang H."/>
            <person name="Abraham K."/>
            <person name="Ali S."/>
            <person name="Alsbrooks S.L."/>
            <person name="Anim B.N."/>
            <person name="Anosike U.S."/>
            <person name="Attaway T."/>
            <person name="Bandaranaike D.P."/>
            <person name="Battles P.K."/>
            <person name="Bell S.N."/>
            <person name="Bell A.V."/>
            <person name="Beltran B."/>
            <person name="Bickham C."/>
            <person name="Bustamante Y."/>
            <person name="Caleb T."/>
            <person name="Canada A."/>
            <person name="Cardenas V."/>
            <person name="Carter K."/>
            <person name="Chacko J."/>
            <person name="Chandrabose M.N."/>
            <person name="Chavez D."/>
            <person name="Chavez A."/>
            <person name="Chen L."/>
            <person name="Chu H.-S."/>
            <person name="Claassen K.J."/>
            <person name="Cockrell R."/>
            <person name="Collins M."/>
            <person name="Cooper J.A."/>
            <person name="Cree A."/>
            <person name="Curry S.M."/>
            <person name="Da Y."/>
            <person name="Dao M.D."/>
            <person name="Das B."/>
            <person name="Davila M.-L."/>
            <person name="Davy-Carroll L."/>
            <person name="Denson S."/>
            <person name="Dinh H."/>
            <person name="Ebong V.E."/>
            <person name="Edwards J.R."/>
            <person name="Egan A."/>
            <person name="El-Daye J."/>
            <person name="Escobedo L."/>
            <person name="Fernandez S."/>
            <person name="Fernando P.R."/>
            <person name="Flagg N."/>
            <person name="Forbes L.D."/>
            <person name="Fowler R.G."/>
            <person name="Fu Q."/>
            <person name="Gabisi R.A."/>
            <person name="Ganer J."/>
            <person name="Garbino Pronczuk A."/>
            <person name="Garcia R.M."/>
            <person name="Garner T."/>
            <person name="Garrett T.E."/>
            <person name="Gonzalez D.A."/>
            <person name="Hamid H."/>
            <person name="Hawkins E.S."/>
            <person name="Hirani K."/>
            <person name="Hogues M.E."/>
            <person name="Hollins B."/>
            <person name="Hsiao C.-H."/>
            <person name="Jabil R."/>
            <person name="James M.L."/>
            <person name="Jhangiani S.N."/>
            <person name="Johnson B."/>
            <person name="Johnson Q."/>
            <person name="Joshi V."/>
            <person name="Kalu J.B."/>
            <person name="Kam C."/>
            <person name="Kashfia A."/>
            <person name="Keebler J."/>
            <person name="Kisamo H."/>
            <person name="Kovar C.L."/>
            <person name="Lago L.A."/>
            <person name="Lai C.-Y."/>
            <person name="Laidlaw J."/>
            <person name="Lara F."/>
            <person name="Le T.-K."/>
            <person name="Lee S.L."/>
            <person name="Legall F.H."/>
            <person name="Lemon S.J."/>
            <person name="Lewis L.R."/>
            <person name="Li B."/>
            <person name="Liu Y."/>
            <person name="Liu Y.-S."/>
            <person name="Lopez J."/>
            <person name="Lozado R.J."/>
            <person name="Lu J."/>
            <person name="Madu R.C."/>
            <person name="Maheshwari M."/>
            <person name="Maheshwari R."/>
            <person name="Malloy K."/>
            <person name="Martinez E."/>
            <person name="Mathew T."/>
            <person name="Mercado I.C."/>
            <person name="Mercado C."/>
            <person name="Meyer B."/>
            <person name="Montgomery K."/>
            <person name="Morgan M.B."/>
            <person name="Munidasa M."/>
            <person name="Nazareth L.V."/>
            <person name="Nelson J."/>
            <person name="Ng B.M."/>
            <person name="Nguyen N.B."/>
            <person name="Nguyen P.Q."/>
            <person name="Nguyen T."/>
            <person name="Obregon M."/>
            <person name="Okwuonu G.O."/>
            <person name="Onwere C.G."/>
            <person name="Orozco G."/>
            <person name="Parra A."/>
            <person name="Patel S."/>
            <person name="Patil S."/>
            <person name="Perez A."/>
            <person name="Perez Y."/>
            <person name="Pham C."/>
            <person name="Primus E.L."/>
            <person name="Pu L.-L."/>
            <person name="Puazo M."/>
            <person name="Qin X."/>
            <person name="Quiroz J.B."/>
            <person name="Reese J."/>
            <person name="Richards S."/>
            <person name="Rives C.M."/>
            <person name="Robberts R."/>
            <person name="Ruiz S.J."/>
            <person name="Ruiz M.J."/>
            <person name="Santibanez J."/>
            <person name="Schneider B.W."/>
            <person name="Sisson I."/>
            <person name="Smith M."/>
            <person name="Sodergren E."/>
            <person name="Song X.-Z."/>
            <person name="Song B.B."/>
            <person name="Summersgill H."/>
            <person name="Thelus R."/>
            <person name="Thornton R.D."/>
            <person name="Trejos Z.Y."/>
            <person name="Usmani K."/>
            <person name="Vattathil S."/>
            <person name="Villasana D."/>
            <person name="Walker D.L."/>
            <person name="Wang S."/>
            <person name="Wang K."/>
            <person name="White C.S."/>
            <person name="Williams A.C."/>
            <person name="Williamson J."/>
            <person name="Wilson K."/>
            <person name="Woghiren I.O."/>
            <person name="Woodworth J.R."/>
            <person name="Worley K.C."/>
            <person name="Wright R.A."/>
            <person name="Wu W."/>
            <person name="Young L."/>
            <person name="Zhang L."/>
            <person name="Zhang J."/>
            <person name="Zhu Y."/>
            <person name="Muzny D.M."/>
            <person name="Weinstock G."/>
            <person name="Gibbs R.A."/>
        </authorList>
    </citation>
    <scope>NUCLEOTIDE SEQUENCE [LARGE SCALE GENOMIC DNA]</scope>
    <source>
        <strain evidence="3">LSR1</strain>
    </source>
</reference>
<evidence type="ECO:0000256" key="1">
    <source>
        <dbReference type="SAM" id="MobiDB-lite"/>
    </source>
</evidence>
<reference evidence="2" key="2">
    <citation type="submission" date="2022-06" db="UniProtKB">
        <authorList>
            <consortium name="EnsemblMetazoa"/>
        </authorList>
    </citation>
    <scope>IDENTIFICATION</scope>
</reference>
<name>A0A8R2NMQ5_ACYPI</name>
<dbReference type="Proteomes" id="UP000007819">
    <property type="component" value="Chromosome X"/>
</dbReference>
<dbReference type="RefSeq" id="XP_029341243.1">
    <property type="nucleotide sequence ID" value="XM_029485383.1"/>
</dbReference>
<dbReference type="EnsemblMetazoa" id="XM_029485383.1">
    <property type="protein sequence ID" value="XP_029341243.1"/>
    <property type="gene ID" value="LOC100166651"/>
</dbReference>
<protein>
    <submittedName>
        <fullName evidence="2">Uncharacterized protein</fullName>
    </submittedName>
</protein>
<dbReference type="GeneID" id="100166651"/>
<proteinExistence type="predicted"/>
<feature type="region of interest" description="Disordered" evidence="1">
    <location>
        <begin position="128"/>
        <end position="158"/>
    </location>
</feature>
<evidence type="ECO:0000313" key="3">
    <source>
        <dbReference type="Proteomes" id="UP000007819"/>
    </source>
</evidence>
<dbReference type="OrthoDB" id="6587253at2759"/>
<keyword evidence="3" id="KW-1185">Reference proteome</keyword>